<dbReference type="InterPro" id="IPR015422">
    <property type="entry name" value="PyrdxlP-dep_Trfase_small"/>
</dbReference>
<dbReference type="RefSeq" id="WP_184201978.1">
    <property type="nucleotide sequence ID" value="NZ_JACHGW010000004.1"/>
</dbReference>
<keyword evidence="2 3" id="KW-0663">Pyridoxal phosphate</keyword>
<dbReference type="EC" id="2.6.1.82" evidence="4"/>
<dbReference type="Proteomes" id="UP000520814">
    <property type="component" value="Unassembled WGS sequence"/>
</dbReference>
<dbReference type="FunFam" id="3.40.640.10:FF:000004">
    <property type="entry name" value="Acetylornithine aminotransferase"/>
    <property type="match status" value="1"/>
</dbReference>
<comment type="cofactor">
    <cofactor evidence="1">
        <name>pyridoxal 5'-phosphate</name>
        <dbReference type="ChEBI" id="CHEBI:597326"/>
    </cofactor>
</comment>
<dbReference type="InterPro" id="IPR015421">
    <property type="entry name" value="PyrdxlP-dep_Trfase_major"/>
</dbReference>
<keyword evidence="4" id="KW-0032">Aminotransferase</keyword>
<evidence type="ECO:0000256" key="1">
    <source>
        <dbReference type="ARBA" id="ARBA00001933"/>
    </source>
</evidence>
<dbReference type="InterPro" id="IPR049704">
    <property type="entry name" value="Aminotrans_3_PPA_site"/>
</dbReference>
<dbReference type="InterPro" id="IPR050103">
    <property type="entry name" value="Class-III_PLP-dep_AT"/>
</dbReference>
<dbReference type="InterPro" id="IPR015424">
    <property type="entry name" value="PyrdxlP-dep_Trfase"/>
</dbReference>
<proteinExistence type="inferred from homology"/>
<dbReference type="GO" id="GO:0042802">
    <property type="term" value="F:identical protein binding"/>
    <property type="evidence" value="ECO:0007669"/>
    <property type="project" value="TreeGrafter"/>
</dbReference>
<reference evidence="4 5" key="1">
    <citation type="submission" date="2020-08" db="EMBL/GenBank/DDBJ databases">
        <title>Genomic Encyclopedia of Type Strains, Phase IV (KMG-IV): sequencing the most valuable type-strain genomes for metagenomic binning, comparative biology and taxonomic classification.</title>
        <authorList>
            <person name="Goeker M."/>
        </authorList>
    </citation>
    <scope>NUCLEOTIDE SEQUENCE [LARGE SCALE GENOMIC DNA]</scope>
    <source>
        <strain evidence="4 5">DSM 23562</strain>
    </source>
</reference>
<dbReference type="Gene3D" id="3.90.1150.10">
    <property type="entry name" value="Aspartate Aminotransferase, domain 1"/>
    <property type="match status" value="1"/>
</dbReference>
<dbReference type="GO" id="GO:0033094">
    <property type="term" value="F:putrescine--2-oxoglutarate transaminase activity"/>
    <property type="evidence" value="ECO:0007669"/>
    <property type="project" value="UniProtKB-EC"/>
</dbReference>
<dbReference type="EMBL" id="JACHGW010000004">
    <property type="protein sequence ID" value="MBB6052616.1"/>
    <property type="molecule type" value="Genomic_DNA"/>
</dbReference>
<evidence type="ECO:0000256" key="2">
    <source>
        <dbReference type="ARBA" id="ARBA00022898"/>
    </source>
</evidence>
<dbReference type="GO" id="GO:0009447">
    <property type="term" value="P:putrescine catabolic process"/>
    <property type="evidence" value="ECO:0007669"/>
    <property type="project" value="TreeGrafter"/>
</dbReference>
<dbReference type="AlphaFoldDB" id="A0A7W9STM5"/>
<dbReference type="PANTHER" id="PTHR11986">
    <property type="entry name" value="AMINOTRANSFERASE CLASS III"/>
    <property type="match status" value="1"/>
</dbReference>
<dbReference type="PANTHER" id="PTHR11986:SF112">
    <property type="entry name" value="PUTRESCINE AMINOTRANSFERASE"/>
    <property type="match status" value="1"/>
</dbReference>
<dbReference type="Gene3D" id="3.40.640.10">
    <property type="entry name" value="Type I PLP-dependent aspartate aminotransferase-like (Major domain)"/>
    <property type="match status" value="1"/>
</dbReference>
<gene>
    <name evidence="4" type="ORF">HNQ39_004437</name>
</gene>
<comment type="caution">
    <text evidence="4">The sequence shown here is derived from an EMBL/GenBank/DDBJ whole genome shotgun (WGS) entry which is preliminary data.</text>
</comment>
<evidence type="ECO:0000313" key="4">
    <source>
        <dbReference type="EMBL" id="MBB6052616.1"/>
    </source>
</evidence>
<name>A0A7W9STM5_ARMRO</name>
<dbReference type="GO" id="GO:0030170">
    <property type="term" value="F:pyridoxal phosphate binding"/>
    <property type="evidence" value="ECO:0007669"/>
    <property type="project" value="InterPro"/>
</dbReference>
<dbReference type="Pfam" id="PF00202">
    <property type="entry name" value="Aminotran_3"/>
    <property type="match status" value="1"/>
</dbReference>
<evidence type="ECO:0000313" key="5">
    <source>
        <dbReference type="Proteomes" id="UP000520814"/>
    </source>
</evidence>
<dbReference type="PROSITE" id="PS00600">
    <property type="entry name" value="AA_TRANSFER_CLASS_3"/>
    <property type="match status" value="1"/>
</dbReference>
<accession>A0A7W9STM5</accession>
<organism evidence="4 5">
    <name type="scientific">Armatimonas rosea</name>
    <dbReference type="NCBI Taxonomy" id="685828"/>
    <lineage>
        <taxon>Bacteria</taxon>
        <taxon>Bacillati</taxon>
        <taxon>Armatimonadota</taxon>
        <taxon>Armatimonadia</taxon>
        <taxon>Armatimonadales</taxon>
        <taxon>Armatimonadaceae</taxon>
        <taxon>Armatimonas</taxon>
    </lineage>
</organism>
<protein>
    <submittedName>
        <fullName evidence="4">Putrescine aminotransferase</fullName>
        <ecNumber evidence="4">2.6.1.82</ecNumber>
    </submittedName>
</protein>
<evidence type="ECO:0000256" key="3">
    <source>
        <dbReference type="RuleBase" id="RU003560"/>
    </source>
</evidence>
<keyword evidence="4" id="KW-0808">Transferase</keyword>
<dbReference type="PIRSF" id="PIRSF000521">
    <property type="entry name" value="Transaminase_4ab_Lys_Orn"/>
    <property type="match status" value="1"/>
</dbReference>
<sequence>MDADALTADVAEKYQKFVNPTALALLKIAGFDKVEWEGSGATLRDAHGTEYIDCLGGYGTFSLGHANPRVVAAVTEQMQRLPLSSKTFLNKPLADLAALLAAITPGNLQYSFICNSGAEALEGAIKFARMTTGRTKIISAEGSYHGKTLGALSASGRDTYKTPFAPLLPGFVHVPFGDSEALAVAVDGETAAILLEPIQGENGIRIPPDGYLKAARELADKHGALLILDEVQTGLCRTGKLFACDWEGVAPDIMTLAKSLGGGVMPIGAIVGTQRVWDAVFRENPYLHTSTFGGNEAACVAGLTALTIMQEDNLAEQSRVKGEKLLAGLKGIQEKHPALIMEVRGRGLMIGVEFSDSDIQKLAIGSLVENGVVVAYTLNNTKIMRVQPPLVITDEQIEKVIAAFDQALTDTADVLSLLD</sequence>
<dbReference type="InterPro" id="IPR005814">
    <property type="entry name" value="Aminotrans_3"/>
</dbReference>
<dbReference type="SUPFAM" id="SSF53383">
    <property type="entry name" value="PLP-dependent transferases"/>
    <property type="match status" value="1"/>
</dbReference>
<comment type="similarity">
    <text evidence="3">Belongs to the class-III pyridoxal-phosphate-dependent aminotransferase family.</text>
</comment>
<keyword evidence="5" id="KW-1185">Reference proteome</keyword>
<dbReference type="CDD" id="cd00610">
    <property type="entry name" value="OAT_like"/>
    <property type="match status" value="1"/>
</dbReference>